<gene>
    <name evidence="2" type="ORF">HW555_006471</name>
</gene>
<name>A0A835GG06_SPOEX</name>
<feature type="non-terminal residue" evidence="2">
    <location>
        <position position="137"/>
    </location>
</feature>
<organism evidence="2 3">
    <name type="scientific">Spodoptera exigua</name>
    <name type="common">Beet armyworm</name>
    <name type="synonym">Noctua fulgens</name>
    <dbReference type="NCBI Taxonomy" id="7107"/>
    <lineage>
        <taxon>Eukaryota</taxon>
        <taxon>Metazoa</taxon>
        <taxon>Ecdysozoa</taxon>
        <taxon>Arthropoda</taxon>
        <taxon>Hexapoda</taxon>
        <taxon>Insecta</taxon>
        <taxon>Pterygota</taxon>
        <taxon>Neoptera</taxon>
        <taxon>Endopterygota</taxon>
        <taxon>Lepidoptera</taxon>
        <taxon>Glossata</taxon>
        <taxon>Ditrysia</taxon>
        <taxon>Noctuoidea</taxon>
        <taxon>Noctuidae</taxon>
        <taxon>Amphipyrinae</taxon>
        <taxon>Spodoptera</taxon>
    </lineage>
</organism>
<evidence type="ECO:0000256" key="1">
    <source>
        <dbReference type="SAM" id="MobiDB-lite"/>
    </source>
</evidence>
<accession>A0A835GG06</accession>
<dbReference type="EMBL" id="JACKWZ010000097">
    <property type="protein sequence ID" value="KAF9416059.1"/>
    <property type="molecule type" value="Genomic_DNA"/>
</dbReference>
<evidence type="ECO:0000313" key="2">
    <source>
        <dbReference type="EMBL" id="KAF9416059.1"/>
    </source>
</evidence>
<dbReference type="Proteomes" id="UP000648187">
    <property type="component" value="Unassembled WGS sequence"/>
</dbReference>
<comment type="caution">
    <text evidence="2">The sequence shown here is derived from an EMBL/GenBank/DDBJ whole genome shotgun (WGS) entry which is preliminary data.</text>
</comment>
<feature type="region of interest" description="Disordered" evidence="1">
    <location>
        <begin position="1"/>
        <end position="41"/>
    </location>
</feature>
<evidence type="ECO:0000313" key="3">
    <source>
        <dbReference type="Proteomes" id="UP000648187"/>
    </source>
</evidence>
<feature type="compositionally biased region" description="Polar residues" evidence="1">
    <location>
        <begin position="1"/>
        <end position="19"/>
    </location>
</feature>
<keyword evidence="3" id="KW-1185">Reference proteome</keyword>
<protein>
    <submittedName>
        <fullName evidence="2">Uncharacterized protein</fullName>
    </submittedName>
</protein>
<dbReference type="AlphaFoldDB" id="A0A835GG06"/>
<proteinExistence type="predicted"/>
<sequence length="137" mass="16222">KTSSQMITAKSTLKTNTPSHSKELPKKSPRQRGDILSCINRTRPTKLNERERRLYNVCRRKLKEIIRLRNKIKNKKADCIQHLAEDENLHKLCNLNIILLQSQLRYCPKKPKGRRYTIDQKIMALRIYKNHLLATDF</sequence>
<reference evidence="2" key="1">
    <citation type="submission" date="2020-08" db="EMBL/GenBank/DDBJ databases">
        <title>Spodoptera exigua strain:BAW_Kor-Di-RS1 Genome sequencing and assembly.</title>
        <authorList>
            <person name="Kim J."/>
            <person name="Nam H.Y."/>
            <person name="Kwon M."/>
            <person name="Choi J.H."/>
            <person name="Cho S.R."/>
            <person name="Kim G.-H."/>
        </authorList>
    </citation>
    <scope>NUCLEOTIDE SEQUENCE</scope>
    <source>
        <strain evidence="2">BAW_Kor-Di-RS1</strain>
        <tissue evidence="2">Whole-body</tissue>
    </source>
</reference>